<comment type="caution">
    <text evidence="4">The sequence shown here is derived from an EMBL/GenBank/DDBJ whole genome shotgun (WGS) entry which is preliminary data.</text>
</comment>
<dbReference type="Pfam" id="PF00072">
    <property type="entry name" value="Response_reg"/>
    <property type="match status" value="1"/>
</dbReference>
<dbReference type="Gene3D" id="3.40.50.2300">
    <property type="match status" value="1"/>
</dbReference>
<dbReference type="AlphaFoldDB" id="A0A4R4K7T2"/>
<feature type="modified residue" description="4-aspartylphosphate" evidence="1">
    <location>
        <position position="58"/>
    </location>
</feature>
<evidence type="ECO:0000313" key="5">
    <source>
        <dbReference type="Proteomes" id="UP000295706"/>
    </source>
</evidence>
<dbReference type="GO" id="GO:0000156">
    <property type="term" value="F:phosphorelay response regulator activity"/>
    <property type="evidence" value="ECO:0007669"/>
    <property type="project" value="InterPro"/>
</dbReference>
<dbReference type="GO" id="GO:0003677">
    <property type="term" value="F:DNA binding"/>
    <property type="evidence" value="ECO:0007669"/>
    <property type="project" value="InterPro"/>
</dbReference>
<dbReference type="OrthoDB" id="1646880at2"/>
<feature type="domain" description="Response regulatory" evidence="2">
    <location>
        <begin position="6"/>
        <end position="118"/>
    </location>
</feature>
<evidence type="ECO:0000313" key="4">
    <source>
        <dbReference type="EMBL" id="TDB63413.1"/>
    </source>
</evidence>
<evidence type="ECO:0000256" key="1">
    <source>
        <dbReference type="PROSITE-ProRule" id="PRU00169"/>
    </source>
</evidence>
<evidence type="ECO:0000259" key="3">
    <source>
        <dbReference type="PROSITE" id="PS50930"/>
    </source>
</evidence>
<reference evidence="4 5" key="1">
    <citation type="submission" date="2019-02" db="EMBL/GenBank/DDBJ databases">
        <title>Arundinibacter roseus gen. nov., sp. nov., a new member of the family Cytophagaceae.</title>
        <authorList>
            <person name="Szuroczki S."/>
            <person name="Khayer B."/>
            <person name="Sproer C."/>
            <person name="Toumi M."/>
            <person name="Szabo A."/>
            <person name="Felfoldi T."/>
            <person name="Schumann P."/>
            <person name="Toth E."/>
        </authorList>
    </citation>
    <scope>NUCLEOTIDE SEQUENCE [LARGE SCALE GENOMIC DNA]</scope>
    <source>
        <strain evidence="4 5">DMA-k-7a</strain>
    </source>
</reference>
<dbReference type="PROSITE" id="PS50110">
    <property type="entry name" value="RESPONSE_REGULATORY"/>
    <property type="match status" value="1"/>
</dbReference>
<sequence length="258" mass="29624">MKLPLRTLIIDDEQLALNRLRRLLGGYSDTFDILAEAHNGAEGLALIEKHAPDLIFLDIEMPILNGFEMLARVSQMPMVVFATAYDQYAIRAFEENSVDYLLKPIENERLAKTVEKLKSRMEATQATLPGIQAENMMRLLERMQPKREMFSMSVKSGDRILLIPLTEVSHFEAEDKYVFLNTLEGQQYLVSHTLTTLEEKLPAHFMRISRSAMINTHHLGEVQRYFNGKFIIQLRDRKATTLHSGTTYAEAIRILLNL</sequence>
<dbReference type="InterPro" id="IPR011006">
    <property type="entry name" value="CheY-like_superfamily"/>
</dbReference>
<keyword evidence="5" id="KW-1185">Reference proteome</keyword>
<dbReference type="InterPro" id="IPR001789">
    <property type="entry name" value="Sig_transdc_resp-reg_receiver"/>
</dbReference>
<dbReference type="PROSITE" id="PS50930">
    <property type="entry name" value="HTH_LYTTR"/>
    <property type="match status" value="1"/>
</dbReference>
<dbReference type="PANTHER" id="PTHR37299:SF1">
    <property type="entry name" value="STAGE 0 SPORULATION PROTEIN A HOMOLOG"/>
    <property type="match status" value="1"/>
</dbReference>
<proteinExistence type="predicted"/>
<dbReference type="EMBL" id="SMJU01000010">
    <property type="protein sequence ID" value="TDB63413.1"/>
    <property type="molecule type" value="Genomic_DNA"/>
</dbReference>
<feature type="domain" description="HTH LytTR-type" evidence="3">
    <location>
        <begin position="152"/>
        <end position="258"/>
    </location>
</feature>
<gene>
    <name evidence="4" type="ORF">EZE20_16755</name>
</gene>
<keyword evidence="1" id="KW-0597">Phosphoprotein</keyword>
<dbReference type="SMART" id="SM00850">
    <property type="entry name" value="LytTR"/>
    <property type="match status" value="1"/>
</dbReference>
<dbReference type="InterPro" id="IPR046947">
    <property type="entry name" value="LytR-like"/>
</dbReference>
<dbReference type="RefSeq" id="WP_132119757.1">
    <property type="nucleotide sequence ID" value="NZ_SMJU01000010.1"/>
</dbReference>
<dbReference type="Pfam" id="PF04397">
    <property type="entry name" value="LytTR"/>
    <property type="match status" value="1"/>
</dbReference>
<name>A0A4R4K7T2_9BACT</name>
<dbReference type="SMART" id="SM00448">
    <property type="entry name" value="REC"/>
    <property type="match status" value="1"/>
</dbReference>
<organism evidence="4 5">
    <name type="scientific">Arundinibacter roseus</name>
    <dbReference type="NCBI Taxonomy" id="2070510"/>
    <lineage>
        <taxon>Bacteria</taxon>
        <taxon>Pseudomonadati</taxon>
        <taxon>Bacteroidota</taxon>
        <taxon>Cytophagia</taxon>
        <taxon>Cytophagales</taxon>
        <taxon>Spirosomataceae</taxon>
        <taxon>Arundinibacter</taxon>
    </lineage>
</organism>
<protein>
    <submittedName>
        <fullName evidence="4">Response regulator</fullName>
    </submittedName>
</protein>
<dbReference type="SUPFAM" id="SSF52172">
    <property type="entry name" value="CheY-like"/>
    <property type="match status" value="1"/>
</dbReference>
<evidence type="ECO:0000259" key="2">
    <source>
        <dbReference type="PROSITE" id="PS50110"/>
    </source>
</evidence>
<dbReference type="Gene3D" id="2.40.50.40">
    <property type="match status" value="1"/>
</dbReference>
<dbReference type="Proteomes" id="UP000295706">
    <property type="component" value="Unassembled WGS sequence"/>
</dbReference>
<dbReference type="InterPro" id="IPR007492">
    <property type="entry name" value="LytTR_DNA-bd_dom"/>
</dbReference>
<dbReference type="PANTHER" id="PTHR37299">
    <property type="entry name" value="TRANSCRIPTIONAL REGULATOR-RELATED"/>
    <property type="match status" value="1"/>
</dbReference>
<accession>A0A4R4K7T2</accession>